<evidence type="ECO:0000256" key="1">
    <source>
        <dbReference type="SAM" id="MobiDB-lite"/>
    </source>
</evidence>
<reference evidence="3 5" key="2">
    <citation type="submission" date="2020-07" db="EMBL/GenBank/DDBJ databases">
        <title>Sequencing the genomes of 1000 actinobacteria strains.</title>
        <authorList>
            <person name="Klenk H.-P."/>
        </authorList>
    </citation>
    <scope>NUCLEOTIDE SEQUENCE [LARGE SCALE GENOMIC DNA]</scope>
    <source>
        <strain evidence="3 5">DSM 41455</strain>
    </source>
</reference>
<keyword evidence="4" id="KW-1185">Reference proteome</keyword>
<feature type="compositionally biased region" description="Basic and acidic residues" evidence="1">
    <location>
        <begin position="37"/>
        <end position="50"/>
    </location>
</feature>
<reference evidence="2 4" key="1">
    <citation type="submission" date="2020-05" db="EMBL/GenBank/DDBJ databases">
        <title>Whole genome shotgun sequence of Streptomyces fulvorobeus NBRC 15897.</title>
        <authorList>
            <person name="Komaki H."/>
            <person name="Tamura T."/>
        </authorList>
    </citation>
    <scope>NUCLEOTIDE SEQUENCE [LARGE SCALE GENOMIC DNA]</scope>
    <source>
        <strain evidence="2 4">NBRC 15897</strain>
    </source>
</reference>
<feature type="compositionally biased region" description="Polar residues" evidence="1">
    <location>
        <begin position="71"/>
        <end position="83"/>
    </location>
</feature>
<dbReference type="RefSeq" id="WP_173310352.1">
    <property type="nucleotide sequence ID" value="NZ_BAAAUE010000008.1"/>
</dbReference>
<accession>A0A7J0BYS7</accession>
<dbReference type="AlphaFoldDB" id="A0A7J0BYS7"/>
<evidence type="ECO:0000313" key="2">
    <source>
        <dbReference type="EMBL" id="GFM95388.1"/>
    </source>
</evidence>
<evidence type="ECO:0000313" key="4">
    <source>
        <dbReference type="Proteomes" id="UP000498980"/>
    </source>
</evidence>
<protein>
    <submittedName>
        <fullName evidence="2">Uncharacterized protein</fullName>
    </submittedName>
</protein>
<evidence type="ECO:0000313" key="5">
    <source>
        <dbReference type="Proteomes" id="UP000530403"/>
    </source>
</evidence>
<dbReference type="Proteomes" id="UP000498980">
    <property type="component" value="Unassembled WGS sequence"/>
</dbReference>
<feature type="compositionally biased region" description="Polar residues" evidence="1">
    <location>
        <begin position="1"/>
        <end position="18"/>
    </location>
</feature>
<sequence length="141" mass="13695">MTAESGNANNFSATNAEKTTAKRAAAPAEGTGTKTAEGAERAAHRTEESASKSAGTIGGATSRVGRAAASGLQSGQHAVTANASKVAGAATTAWTVVKHRKAVVTGAAAGVAGVAGAAFALGRSTAKPQVGPLTRLARGRI</sequence>
<feature type="region of interest" description="Disordered" evidence="1">
    <location>
        <begin position="1"/>
        <end position="84"/>
    </location>
</feature>
<evidence type="ECO:0000313" key="3">
    <source>
        <dbReference type="EMBL" id="NYE39182.1"/>
    </source>
</evidence>
<name>A0A7J0BYS7_9ACTN</name>
<comment type="caution">
    <text evidence="2">The sequence shown here is derived from an EMBL/GenBank/DDBJ whole genome shotgun (WGS) entry which is preliminary data.</text>
</comment>
<organism evidence="2 4">
    <name type="scientific">Streptomyces fulvorobeus</name>
    <dbReference type="NCBI Taxonomy" id="284028"/>
    <lineage>
        <taxon>Bacteria</taxon>
        <taxon>Bacillati</taxon>
        <taxon>Actinomycetota</taxon>
        <taxon>Actinomycetes</taxon>
        <taxon>Kitasatosporales</taxon>
        <taxon>Streptomycetaceae</taxon>
        <taxon>Streptomyces</taxon>
    </lineage>
</organism>
<gene>
    <name evidence="3" type="ORF">HEB29_000193</name>
    <name evidence="2" type="ORF">Sfulv_01990</name>
</gene>
<dbReference type="EMBL" id="JACCCF010000001">
    <property type="protein sequence ID" value="NYE39182.1"/>
    <property type="molecule type" value="Genomic_DNA"/>
</dbReference>
<dbReference type="EMBL" id="BLWC01000001">
    <property type="protein sequence ID" value="GFM95388.1"/>
    <property type="molecule type" value="Genomic_DNA"/>
</dbReference>
<dbReference type="Proteomes" id="UP000530403">
    <property type="component" value="Unassembled WGS sequence"/>
</dbReference>
<proteinExistence type="predicted"/>